<feature type="domain" description="Creatinase N-terminal" evidence="2">
    <location>
        <begin position="1"/>
        <end position="137"/>
    </location>
</feature>
<proteinExistence type="predicted"/>
<feature type="domain" description="Peptidase M24" evidence="1">
    <location>
        <begin position="144"/>
        <end position="349"/>
    </location>
</feature>
<evidence type="ECO:0000259" key="2">
    <source>
        <dbReference type="Pfam" id="PF01321"/>
    </source>
</evidence>
<accession>A0A381QWJ6</accession>
<evidence type="ECO:0000259" key="1">
    <source>
        <dbReference type="Pfam" id="PF00557"/>
    </source>
</evidence>
<dbReference type="Gene3D" id="3.90.230.10">
    <property type="entry name" value="Creatinase/methionine aminopeptidase superfamily"/>
    <property type="match status" value="1"/>
</dbReference>
<sequence>MSAKGLSGILLMSEPDVRYFSGFLTQFWQSPTRPWFLFIPVDKKPIAVIPEIGAALMRTTWIDDIRTWGAPAPKDDGISLLQDLLEPLSKHGEKLGVMKGHETSLRMPLGDYERLLSGLPGVEIVDATDILRSLRMVKSAAEIEKIAHICGIASRTFERASEIFHKGQPLAEAFRAFRMECLAQGADDVPYLAGGADQGGYRDIISPPSQRLLESGDILMFDTGATFDGYYCDFDRNFAIEQADDHSRRAYDTLWRATEAGLSAARPGTTCRELFQAMQNVISESEPYLDDKGGEVGRYGHGLGMQLTEQPSHAAFDETVLEENMVITLEPSLSYGDGLIMVHEENLVVQNGAPRLLSVRATPELPIVGIS</sequence>
<gene>
    <name evidence="3" type="ORF">METZ01_LOCUS35822</name>
</gene>
<dbReference type="PANTHER" id="PTHR46112">
    <property type="entry name" value="AMINOPEPTIDASE"/>
    <property type="match status" value="1"/>
</dbReference>
<dbReference type="InterPro" id="IPR000994">
    <property type="entry name" value="Pept_M24"/>
</dbReference>
<dbReference type="SUPFAM" id="SSF55920">
    <property type="entry name" value="Creatinase/aminopeptidase"/>
    <property type="match status" value="1"/>
</dbReference>
<dbReference type="InterPro" id="IPR029149">
    <property type="entry name" value="Creatin/AminoP/Spt16_N"/>
</dbReference>
<evidence type="ECO:0008006" key="4">
    <source>
        <dbReference type="Google" id="ProtNLM"/>
    </source>
</evidence>
<dbReference type="PANTHER" id="PTHR46112:SF2">
    <property type="entry name" value="XAA-PRO AMINOPEPTIDASE P-RELATED"/>
    <property type="match status" value="1"/>
</dbReference>
<dbReference type="InterPro" id="IPR050659">
    <property type="entry name" value="Peptidase_M24B"/>
</dbReference>
<dbReference type="Pfam" id="PF01321">
    <property type="entry name" value="Creatinase_N"/>
    <property type="match status" value="1"/>
</dbReference>
<dbReference type="InterPro" id="IPR001714">
    <property type="entry name" value="Pept_M24_MAP"/>
</dbReference>
<dbReference type="Pfam" id="PF00557">
    <property type="entry name" value="Peptidase_M24"/>
    <property type="match status" value="1"/>
</dbReference>
<dbReference type="InterPro" id="IPR000587">
    <property type="entry name" value="Creatinase_N"/>
</dbReference>
<organism evidence="3">
    <name type="scientific">marine metagenome</name>
    <dbReference type="NCBI Taxonomy" id="408172"/>
    <lineage>
        <taxon>unclassified sequences</taxon>
        <taxon>metagenomes</taxon>
        <taxon>ecological metagenomes</taxon>
    </lineage>
</organism>
<protein>
    <recommendedName>
        <fullName evidence="4">Peptidase M24 domain-containing protein</fullName>
    </recommendedName>
</protein>
<dbReference type="CDD" id="cd01066">
    <property type="entry name" value="APP_MetAP"/>
    <property type="match status" value="1"/>
</dbReference>
<evidence type="ECO:0000313" key="3">
    <source>
        <dbReference type="EMBL" id="SUZ82968.1"/>
    </source>
</evidence>
<dbReference type="SUPFAM" id="SSF53092">
    <property type="entry name" value="Creatinase/prolidase N-terminal domain"/>
    <property type="match status" value="1"/>
</dbReference>
<name>A0A381QWJ6_9ZZZZ</name>
<dbReference type="InterPro" id="IPR036005">
    <property type="entry name" value="Creatinase/aminopeptidase-like"/>
</dbReference>
<dbReference type="Gene3D" id="3.40.350.10">
    <property type="entry name" value="Creatinase/prolidase N-terminal domain"/>
    <property type="match status" value="1"/>
</dbReference>
<dbReference type="AlphaFoldDB" id="A0A381QWJ6"/>
<dbReference type="EMBL" id="UINC01001529">
    <property type="protein sequence ID" value="SUZ82968.1"/>
    <property type="molecule type" value="Genomic_DNA"/>
</dbReference>
<dbReference type="PRINTS" id="PR00599">
    <property type="entry name" value="MAPEPTIDASE"/>
</dbReference>
<reference evidence="3" key="1">
    <citation type="submission" date="2018-05" db="EMBL/GenBank/DDBJ databases">
        <authorList>
            <person name="Lanie J.A."/>
            <person name="Ng W.-L."/>
            <person name="Kazmierczak K.M."/>
            <person name="Andrzejewski T.M."/>
            <person name="Davidsen T.M."/>
            <person name="Wayne K.J."/>
            <person name="Tettelin H."/>
            <person name="Glass J.I."/>
            <person name="Rusch D."/>
            <person name="Podicherti R."/>
            <person name="Tsui H.-C.T."/>
            <person name="Winkler M.E."/>
        </authorList>
    </citation>
    <scope>NUCLEOTIDE SEQUENCE</scope>
</reference>